<feature type="transmembrane region" description="Helical" evidence="6">
    <location>
        <begin position="21"/>
        <end position="41"/>
    </location>
</feature>
<feature type="domain" description="ABC3 transporter permease C-terminal" evidence="7">
    <location>
        <begin position="688"/>
        <end position="798"/>
    </location>
</feature>
<dbReference type="PANTHER" id="PTHR30572:SF18">
    <property type="entry name" value="ABC-TYPE MACROLIDE FAMILY EXPORT SYSTEM PERMEASE COMPONENT 2"/>
    <property type="match status" value="1"/>
</dbReference>
<accession>A0A521BDL1</accession>
<dbReference type="InterPro" id="IPR003838">
    <property type="entry name" value="ABC3_permease_C"/>
</dbReference>
<dbReference type="Proteomes" id="UP000319267">
    <property type="component" value="Unassembled WGS sequence"/>
</dbReference>
<evidence type="ECO:0000259" key="7">
    <source>
        <dbReference type="Pfam" id="PF02687"/>
    </source>
</evidence>
<dbReference type="AlphaFoldDB" id="A0A521BDL1"/>
<feature type="transmembrane region" description="Helical" evidence="6">
    <location>
        <begin position="285"/>
        <end position="307"/>
    </location>
</feature>
<keyword evidence="4 6" id="KW-1133">Transmembrane helix</keyword>
<feature type="transmembrane region" description="Helical" evidence="6">
    <location>
        <begin position="379"/>
        <end position="402"/>
    </location>
</feature>
<gene>
    <name evidence="9" type="ORF">SAMN06265220_101917</name>
</gene>
<dbReference type="EMBL" id="FXTQ01000001">
    <property type="protein sequence ID" value="SMO45176.1"/>
    <property type="molecule type" value="Genomic_DNA"/>
</dbReference>
<feature type="domain" description="MacB-like periplasmic core" evidence="8">
    <location>
        <begin position="486"/>
        <end position="648"/>
    </location>
</feature>
<feature type="transmembrane region" description="Helical" evidence="6">
    <location>
        <begin position="423"/>
        <end position="447"/>
    </location>
</feature>
<dbReference type="OrthoDB" id="8740261at2"/>
<evidence type="ECO:0000256" key="1">
    <source>
        <dbReference type="ARBA" id="ARBA00004651"/>
    </source>
</evidence>
<protein>
    <submittedName>
        <fullName evidence="9">Putative ABC transport system permease protein</fullName>
    </submittedName>
</protein>
<keyword evidence="3 6" id="KW-0812">Transmembrane</keyword>
<evidence type="ECO:0000259" key="8">
    <source>
        <dbReference type="Pfam" id="PF12704"/>
    </source>
</evidence>
<feature type="transmembrane region" description="Helical" evidence="6">
    <location>
        <begin position="334"/>
        <end position="359"/>
    </location>
</feature>
<organism evidence="9 10">
    <name type="scientific">Flavobacterium nitrogenifigens</name>
    <dbReference type="NCBI Taxonomy" id="1617283"/>
    <lineage>
        <taxon>Bacteria</taxon>
        <taxon>Pseudomonadati</taxon>
        <taxon>Bacteroidota</taxon>
        <taxon>Flavobacteriia</taxon>
        <taxon>Flavobacteriales</taxon>
        <taxon>Flavobacteriaceae</taxon>
        <taxon>Flavobacterium</taxon>
    </lineage>
</organism>
<feature type="transmembrane region" description="Helical" evidence="6">
    <location>
        <begin position="684"/>
        <end position="708"/>
    </location>
</feature>
<proteinExistence type="predicted"/>
<dbReference type="InterPro" id="IPR050250">
    <property type="entry name" value="Macrolide_Exporter_MacB"/>
</dbReference>
<dbReference type="PANTHER" id="PTHR30572">
    <property type="entry name" value="MEMBRANE COMPONENT OF TRANSPORTER-RELATED"/>
    <property type="match status" value="1"/>
</dbReference>
<reference evidence="9 10" key="1">
    <citation type="submission" date="2017-05" db="EMBL/GenBank/DDBJ databases">
        <authorList>
            <person name="Varghese N."/>
            <person name="Submissions S."/>
        </authorList>
    </citation>
    <scope>NUCLEOTIDE SEQUENCE [LARGE SCALE GENOMIC DNA]</scope>
    <source>
        <strain evidence="9 10">DSM 29982</strain>
    </source>
</reference>
<feature type="domain" description="MacB-like periplasmic core" evidence="8">
    <location>
        <begin position="20"/>
        <end position="231"/>
    </location>
</feature>
<evidence type="ECO:0000313" key="10">
    <source>
        <dbReference type="Proteomes" id="UP000319267"/>
    </source>
</evidence>
<evidence type="ECO:0000256" key="2">
    <source>
        <dbReference type="ARBA" id="ARBA00022475"/>
    </source>
</evidence>
<dbReference type="GO" id="GO:0005886">
    <property type="term" value="C:plasma membrane"/>
    <property type="evidence" value="ECO:0007669"/>
    <property type="project" value="UniProtKB-SubCell"/>
</dbReference>
<feature type="transmembrane region" description="Helical" evidence="6">
    <location>
        <begin position="773"/>
        <end position="793"/>
    </location>
</feature>
<evidence type="ECO:0000256" key="3">
    <source>
        <dbReference type="ARBA" id="ARBA00022692"/>
    </source>
</evidence>
<keyword evidence="2" id="KW-1003">Cell membrane</keyword>
<name>A0A521BDL1_9FLAO</name>
<keyword evidence="10" id="KW-1185">Reference proteome</keyword>
<evidence type="ECO:0000256" key="6">
    <source>
        <dbReference type="SAM" id="Phobius"/>
    </source>
</evidence>
<sequence length="807" mass="92264">MLRNWINIFIYQLKHSKLFTALNVLGLSIGISGLIFALLYWNDEHSYNAWNPEKDHVYQILAQLSDMPVTANNPVRLKPHLENDHNVETVVYADEWYQKDKVVYNGQKEFVDKIINAEKDFFSLFPFEFIYENAKSAIKDENSIAISEKLAERFFGNKNPIGKQIKCLDSTFTISGVYRIPGNSSIAPNIVINRMKDLADPAKNPGLFVLKVLVKLKDPSKVESTRKMLDQVFYDEVIVRTAKQAGFTPAEMVKKMGSFKVLMEPLSSARLHSVTDGYPEGRGNYQFLVIMACLSVLILILSIVNYINLATANSIKRAKEVGVRKVLGASKNQIVWQFIFETVLMTAFSVLLALMIVEIALPYYNSFLEKNLRIVESQFYLQLILVFLITIVFAGIFPALYVANFETLKVLRGNYARSKSGVWIRNGMLIFQFAIASFFIIGSVIVYQQIKYLSNKDLGFKGDQVMAISLNLPSSYYQGENVGKNIFERYNSIKQELSKIKGVEQVSTGLLSFDGADDSQWPIWYRDVLFKQKAIGLDYDMLNLLNIKVIKGRNLSPNIASDTINSVLVNEKSLSLMQIKDPIGKEIKIGNQKMRIIGVVKDFNLLSPEVDVPPITFYHIKSLDMANEMNRIYVKLKADQIQSSIAEIEKFWKSKVDTEYPFQYDFVDKEYARTYESYVKQKNLFSLLNVIVILIALFGLFALASYSIQRRMKEIAIRKTLGAETNILLKELSKQYVVYCAIGFLIAVFPAYVLLQKWLNNFTFRIEIPMLPFLLSFLLLLFLTLCIVLAKAYQATKVDVLKYLKYE</sequence>
<keyword evidence="5 6" id="KW-0472">Membrane</keyword>
<dbReference type="Pfam" id="PF12704">
    <property type="entry name" value="MacB_PCD"/>
    <property type="match status" value="2"/>
</dbReference>
<feature type="transmembrane region" description="Helical" evidence="6">
    <location>
        <begin position="736"/>
        <end position="753"/>
    </location>
</feature>
<feature type="domain" description="ABC3 transporter permease C-terminal" evidence="7">
    <location>
        <begin position="293"/>
        <end position="404"/>
    </location>
</feature>
<dbReference type="GO" id="GO:0022857">
    <property type="term" value="F:transmembrane transporter activity"/>
    <property type="evidence" value="ECO:0007669"/>
    <property type="project" value="TreeGrafter"/>
</dbReference>
<dbReference type="RefSeq" id="WP_111376446.1">
    <property type="nucleotide sequence ID" value="NZ_CP043612.1"/>
</dbReference>
<comment type="subcellular location">
    <subcellularLocation>
        <location evidence="1">Cell membrane</location>
        <topology evidence="1">Multi-pass membrane protein</topology>
    </subcellularLocation>
</comment>
<evidence type="ECO:0000256" key="5">
    <source>
        <dbReference type="ARBA" id="ARBA00023136"/>
    </source>
</evidence>
<dbReference type="Pfam" id="PF02687">
    <property type="entry name" value="FtsX"/>
    <property type="match status" value="2"/>
</dbReference>
<evidence type="ECO:0000313" key="9">
    <source>
        <dbReference type="EMBL" id="SMO45176.1"/>
    </source>
</evidence>
<evidence type="ECO:0000256" key="4">
    <source>
        <dbReference type="ARBA" id="ARBA00022989"/>
    </source>
</evidence>
<dbReference type="InterPro" id="IPR025857">
    <property type="entry name" value="MacB_PCD"/>
</dbReference>